<dbReference type="RefSeq" id="XP_031870318.1">
    <property type="nucleotide sequence ID" value="XM_032013718.1"/>
</dbReference>
<evidence type="ECO:0000259" key="3">
    <source>
        <dbReference type="PROSITE" id="PS51762"/>
    </source>
</evidence>
<evidence type="ECO:0000256" key="1">
    <source>
        <dbReference type="SAM" id="MobiDB-lite"/>
    </source>
</evidence>
<reference evidence="4 5" key="1">
    <citation type="journal article" date="2018" name="IMA Fungus">
        <title>IMA Genome-F 9: Draft genome sequence of Annulohypoxylon stygium, Aspergillus mulundensis, Berkeleyomyces basicola (syn. Thielaviopsis basicola), Ceratocystis smalleyi, two Cercospora beticola strains, Coleophoma cylindrospora, Fusarium fracticaudum, Phialophora cf. hyalina, and Morchella septimelata.</title>
        <authorList>
            <person name="Wingfield B.D."/>
            <person name="Bills G.F."/>
            <person name="Dong Y."/>
            <person name="Huang W."/>
            <person name="Nel W.J."/>
            <person name="Swalarsk-Parry B.S."/>
            <person name="Vaghefi N."/>
            <person name="Wilken P.M."/>
            <person name="An Z."/>
            <person name="de Beer Z.W."/>
            <person name="De Vos L."/>
            <person name="Chen L."/>
            <person name="Duong T.A."/>
            <person name="Gao Y."/>
            <person name="Hammerbacher A."/>
            <person name="Kikkert J.R."/>
            <person name="Li Y."/>
            <person name="Li H."/>
            <person name="Li K."/>
            <person name="Li Q."/>
            <person name="Liu X."/>
            <person name="Ma X."/>
            <person name="Naidoo K."/>
            <person name="Pethybridge S.J."/>
            <person name="Sun J."/>
            <person name="Steenkamp E.T."/>
            <person name="van der Nest M.A."/>
            <person name="van Wyk S."/>
            <person name="Wingfield M.J."/>
            <person name="Xiong C."/>
            <person name="Yue Q."/>
            <person name="Zhang X."/>
        </authorList>
    </citation>
    <scope>NUCLEOTIDE SEQUENCE [LARGE SCALE GENOMIC DNA]</scope>
    <source>
        <strain evidence="4 5">BP 5553</strain>
    </source>
</reference>
<organism evidence="4 5">
    <name type="scientific">Venustampulla echinocandica</name>
    <dbReference type="NCBI Taxonomy" id="2656787"/>
    <lineage>
        <taxon>Eukaryota</taxon>
        <taxon>Fungi</taxon>
        <taxon>Dikarya</taxon>
        <taxon>Ascomycota</taxon>
        <taxon>Pezizomycotina</taxon>
        <taxon>Leotiomycetes</taxon>
        <taxon>Helotiales</taxon>
        <taxon>Pleuroascaceae</taxon>
        <taxon>Venustampulla</taxon>
    </lineage>
</organism>
<dbReference type="InterPro" id="IPR050546">
    <property type="entry name" value="Glycosyl_Hydrlase_16"/>
</dbReference>
<dbReference type="PROSITE" id="PS51762">
    <property type="entry name" value="GH16_2"/>
    <property type="match status" value="1"/>
</dbReference>
<dbReference type="PANTHER" id="PTHR10963">
    <property type="entry name" value="GLYCOSYL HYDROLASE-RELATED"/>
    <property type="match status" value="1"/>
</dbReference>
<dbReference type="GeneID" id="43597944"/>
<gene>
    <name evidence="4" type="ORF">BP5553_05095</name>
</gene>
<sequence length="679" mass="71107">MSPSRIIKAGALALACASTVSATQKYTLDSSDDYKGSNFFDFFDFMSGPDPTAGYVQYQDKQKAMSSGLGGPLASTSGNQAYMGVDHWNKYNPTGVGRPSVRIESKKTYNHGLFLLDLAHMPASVCGTWPAFWTYSDVNYPSQGEIDILENIHENTVSLEALHTSPGCVVAGNQHGLQQSGKQETYNCDDKATSSPFGSQYENQGCASTNTDPASYGSSFNKNGGGVYAMEWTSDVIQVWNFGANSIPSDIKSGNPDPSKWGLPTFTTAKGQCDIDSHFKDHKIVLDTTFCGNWAGQSVFWEATSCYDKVKYPTCNSYVAANPDKYKDAFWLINGLKVYKKTTVVSSSSTLLRPRTLLQHPRPLTSSTSKSSTTSNTSTASSTSEVSPTTSPTKGSTSSAPTASSSSVRYQNSTSTASESVTSASESMTTSTVYTTSVYTVTSCAPTVTNCPAHVGKVTTEIIALYTTVCPVGSSPTPAPRPTSVPAGDLTTSTLYTTKIYTITACPPSVTDCPAVIGKETTEVISLTTTIYPNPAPTDEPTTTITFINPAPTAVCTPGAVNCPSGEEPTTTITFINPAPTAVCTPGAVNCPPGGNPSTPIVNGTSQWNSTRTETRIPVVTLSTLSISAPVPVAPTPVGPTGGAAAPSAPPVFASGAEGMRVGGFVASVVGLVAVFGML</sequence>
<keyword evidence="5" id="KW-1185">Reference proteome</keyword>
<keyword evidence="2" id="KW-0732">Signal</keyword>
<dbReference type="AlphaFoldDB" id="A0A370TQ81"/>
<protein>
    <recommendedName>
        <fullName evidence="3">GH16 domain-containing protein</fullName>
    </recommendedName>
</protein>
<dbReference type="EMBL" id="NPIC01000003">
    <property type="protein sequence ID" value="RDL37662.1"/>
    <property type="molecule type" value="Genomic_DNA"/>
</dbReference>
<comment type="caution">
    <text evidence="4">The sequence shown here is derived from an EMBL/GenBank/DDBJ whole genome shotgun (WGS) entry which is preliminary data.</text>
</comment>
<feature type="region of interest" description="Disordered" evidence="1">
    <location>
        <begin position="355"/>
        <end position="412"/>
    </location>
</feature>
<proteinExistence type="predicted"/>
<feature type="chain" id="PRO_5016953427" description="GH16 domain-containing protein" evidence="2">
    <location>
        <begin position="23"/>
        <end position="679"/>
    </location>
</feature>
<dbReference type="Proteomes" id="UP000254866">
    <property type="component" value="Unassembled WGS sequence"/>
</dbReference>
<feature type="compositionally biased region" description="Low complexity" evidence="1">
    <location>
        <begin position="365"/>
        <end position="412"/>
    </location>
</feature>
<dbReference type="Gene3D" id="2.60.120.200">
    <property type="match status" value="1"/>
</dbReference>
<feature type="signal peptide" evidence="2">
    <location>
        <begin position="1"/>
        <end position="22"/>
    </location>
</feature>
<dbReference type="PANTHER" id="PTHR10963:SF24">
    <property type="entry name" value="GLYCOSIDASE C21B10.07-RELATED"/>
    <property type="match status" value="1"/>
</dbReference>
<dbReference type="Pfam" id="PF26113">
    <property type="entry name" value="GH16_XgeA"/>
    <property type="match status" value="1"/>
</dbReference>
<dbReference type="GO" id="GO:0009251">
    <property type="term" value="P:glucan catabolic process"/>
    <property type="evidence" value="ECO:0007669"/>
    <property type="project" value="TreeGrafter"/>
</dbReference>
<dbReference type="SUPFAM" id="SSF49899">
    <property type="entry name" value="Concanavalin A-like lectins/glucanases"/>
    <property type="match status" value="1"/>
</dbReference>
<dbReference type="CDD" id="cd02181">
    <property type="entry name" value="GH16_fungal_Lam16A_glucanase"/>
    <property type="match status" value="1"/>
</dbReference>
<accession>A0A370TQ81</accession>
<feature type="domain" description="GH16" evidence="3">
    <location>
        <begin position="22"/>
        <end position="318"/>
    </location>
</feature>
<dbReference type="InterPro" id="IPR013320">
    <property type="entry name" value="ConA-like_dom_sf"/>
</dbReference>
<evidence type="ECO:0000256" key="2">
    <source>
        <dbReference type="SAM" id="SignalP"/>
    </source>
</evidence>
<evidence type="ECO:0000313" key="4">
    <source>
        <dbReference type="EMBL" id="RDL37662.1"/>
    </source>
</evidence>
<dbReference type="STRING" id="2656787.A0A370TQ81"/>
<evidence type="ECO:0000313" key="5">
    <source>
        <dbReference type="Proteomes" id="UP000254866"/>
    </source>
</evidence>
<name>A0A370TQ81_9HELO</name>
<dbReference type="OrthoDB" id="192832at2759"/>
<dbReference type="InterPro" id="IPR000757">
    <property type="entry name" value="Beta-glucanase-like"/>
</dbReference>
<dbReference type="GO" id="GO:0004553">
    <property type="term" value="F:hydrolase activity, hydrolyzing O-glycosyl compounds"/>
    <property type="evidence" value="ECO:0007669"/>
    <property type="project" value="InterPro"/>
</dbReference>